<accession>A0A2D1QKV8</accession>
<reference evidence="3" key="1">
    <citation type="journal article" date="2018" name="BMC Genomics">
        <title>The complete and fully assembled genome sequence of Aeromonas salmonicida subsp. pectinolytica and its comparative analysis with other Aeromonas species: investigation of the mobilome in environmental and pathogenic strains.</title>
        <authorList>
            <person name="Pfeiffer F."/>
            <person name="Zamora-Lagos M.A."/>
            <person name="Blettinger M."/>
            <person name="Yeroslaviz A."/>
            <person name="Dahl A."/>
            <person name="Gruber S."/>
            <person name="Habermann B.H."/>
        </authorList>
    </citation>
    <scope>NUCLEOTIDE SEQUENCE [LARGE SCALE GENOMIC DNA]</scope>
    <source>
        <strain evidence="3">34mel</strain>
    </source>
</reference>
<organism evidence="2 3">
    <name type="scientific">Aeromonas salmonicida subsp. pectinolytica 34mel</name>
    <dbReference type="NCBI Taxonomy" id="1324960"/>
    <lineage>
        <taxon>Bacteria</taxon>
        <taxon>Pseudomonadati</taxon>
        <taxon>Pseudomonadota</taxon>
        <taxon>Gammaproteobacteria</taxon>
        <taxon>Aeromonadales</taxon>
        <taxon>Aeromonadaceae</taxon>
        <taxon>Aeromonas</taxon>
    </lineage>
</organism>
<evidence type="ECO:0000256" key="1">
    <source>
        <dbReference type="SAM" id="Phobius"/>
    </source>
</evidence>
<dbReference type="EMBL" id="CP022426">
    <property type="protein sequence ID" value="ATP10834.1"/>
    <property type="molecule type" value="Genomic_DNA"/>
</dbReference>
<keyword evidence="1" id="KW-0472">Membrane</keyword>
<evidence type="ECO:0000313" key="2">
    <source>
        <dbReference type="EMBL" id="ATP10834.1"/>
    </source>
</evidence>
<keyword evidence="1" id="KW-1133">Transmembrane helix</keyword>
<evidence type="ECO:0000313" key="3">
    <source>
        <dbReference type="Proteomes" id="UP000222916"/>
    </source>
</evidence>
<dbReference type="RefSeq" id="WP_257979848.1">
    <property type="nucleotide sequence ID" value="NZ_CP022426.1"/>
</dbReference>
<proteinExistence type="predicted"/>
<feature type="transmembrane region" description="Helical" evidence="1">
    <location>
        <begin position="21"/>
        <end position="39"/>
    </location>
</feature>
<sequence length="41" mass="4536">MKDFDFVLASRNGLDLLTISARINLGIILAMSVTGIWGWKV</sequence>
<name>A0A2D1QKV8_AERSA</name>
<dbReference type="AlphaFoldDB" id="A0A2D1QKV8"/>
<dbReference type="Proteomes" id="UP000222916">
    <property type="component" value="Chromosome"/>
</dbReference>
<keyword evidence="1" id="KW-0812">Transmembrane</keyword>
<protein>
    <submittedName>
        <fullName evidence="2">Uncharacterized protein</fullName>
    </submittedName>
</protein>
<gene>
    <name evidence="2" type="ORF">Asalp_37450</name>
</gene>